<name>A0A5C9AAX3_ECOLX</name>
<organism evidence="1 2">
    <name type="scientific">Escherichia coli</name>
    <dbReference type="NCBI Taxonomy" id="562"/>
    <lineage>
        <taxon>Bacteria</taxon>
        <taxon>Pseudomonadati</taxon>
        <taxon>Pseudomonadota</taxon>
        <taxon>Gammaproteobacteria</taxon>
        <taxon>Enterobacterales</taxon>
        <taxon>Enterobacteriaceae</taxon>
        <taxon>Escherichia</taxon>
    </lineage>
</organism>
<dbReference type="InterPro" id="IPR050710">
    <property type="entry name" value="Band7/mec-2_domain"/>
</dbReference>
<comment type="caution">
    <text evidence="1">The sequence shown here is derived from an EMBL/GenBank/DDBJ whole genome shotgun (WGS) entry which is preliminary data.</text>
</comment>
<dbReference type="EMBL" id="VSBS01002219">
    <property type="protein sequence ID" value="TXS97234.1"/>
    <property type="molecule type" value="Genomic_DNA"/>
</dbReference>
<gene>
    <name evidence="1" type="ORF">FWK02_34260</name>
</gene>
<dbReference type="PANTHER" id="PTHR43327:SF10">
    <property type="entry name" value="STOMATIN-LIKE PROTEIN 2, MITOCHONDRIAL"/>
    <property type="match status" value="1"/>
</dbReference>
<dbReference type="AlphaFoldDB" id="A0A5C9AAX3"/>
<reference evidence="1 2" key="1">
    <citation type="submission" date="2019-08" db="EMBL/GenBank/DDBJ databases">
        <title>Whole genome analysis of cultivated E. coli strains isolated from CD patients and healthy donors.</title>
        <authorList>
            <person name="Siniagina M.N."/>
            <person name="Markelova M.I."/>
            <person name="Laikov A.V."/>
            <person name="Boulygina E.A."/>
            <person name="Khusnutdinova D.R."/>
            <person name="Kharchenko A."/>
            <person name="Grigoryeva T.V."/>
        </authorList>
    </citation>
    <scope>NUCLEOTIDE SEQUENCE [LARGE SCALE GENOMIC DNA]</scope>
    <source>
        <strain evidence="1 2">3_77_5</strain>
    </source>
</reference>
<sequence>MNAQMKAERTKRAYILEAEGIRQAEILKAEGEKQSQILKAEGERQSAFLQAEARERSAEAEARATKMVSEAIASGDIQAVNYFVAQKYTEALQQIGSSSNSKVVMMPLEASSLMGSIAGIAELVKDSANKRTQP</sequence>
<accession>A0A5C9AAX3</accession>
<feature type="non-terminal residue" evidence="1">
    <location>
        <position position="1"/>
    </location>
</feature>
<protein>
    <submittedName>
        <fullName evidence="1">SPFH/Band 7/PHB domain protein</fullName>
    </submittedName>
</protein>
<proteinExistence type="predicted"/>
<dbReference type="Proteomes" id="UP000321461">
    <property type="component" value="Unassembled WGS sequence"/>
</dbReference>
<evidence type="ECO:0000313" key="1">
    <source>
        <dbReference type="EMBL" id="TXS97234.1"/>
    </source>
</evidence>
<dbReference type="PANTHER" id="PTHR43327">
    <property type="entry name" value="STOMATIN-LIKE PROTEIN 2, MITOCHONDRIAL"/>
    <property type="match status" value="1"/>
</dbReference>
<evidence type="ECO:0000313" key="2">
    <source>
        <dbReference type="Proteomes" id="UP000321461"/>
    </source>
</evidence>